<feature type="region of interest" description="Disordered" evidence="1">
    <location>
        <begin position="713"/>
        <end position="745"/>
    </location>
</feature>
<feature type="compositionally biased region" description="Basic and acidic residues" evidence="1">
    <location>
        <begin position="533"/>
        <end position="578"/>
    </location>
</feature>
<evidence type="ECO:0000313" key="5">
    <source>
        <dbReference type="Proteomes" id="UP000467841"/>
    </source>
</evidence>
<evidence type="ECO:0008006" key="6">
    <source>
        <dbReference type="Google" id="ProtNLM"/>
    </source>
</evidence>
<dbReference type="Proteomes" id="UP000467841">
    <property type="component" value="Unassembled WGS sequence"/>
</dbReference>
<evidence type="ECO:0000259" key="2">
    <source>
        <dbReference type="Pfam" id="PF14111"/>
    </source>
</evidence>
<evidence type="ECO:0000313" key="4">
    <source>
        <dbReference type="EMBL" id="CAA7030686.1"/>
    </source>
</evidence>
<feature type="compositionally biased region" description="Basic and acidic residues" evidence="1">
    <location>
        <begin position="497"/>
        <end position="518"/>
    </location>
</feature>
<keyword evidence="5" id="KW-1185">Reference proteome</keyword>
<name>A0A6D2IZ87_9BRAS</name>
<dbReference type="PANTHER" id="PTHR31286:SF178">
    <property type="entry name" value="DUF4283 DOMAIN-CONTAINING PROTEIN"/>
    <property type="match status" value="1"/>
</dbReference>
<dbReference type="InterPro" id="IPR025836">
    <property type="entry name" value="Zn_knuckle_CX2CX4HX4C"/>
</dbReference>
<dbReference type="PANTHER" id="PTHR31286">
    <property type="entry name" value="GLYCINE-RICH CELL WALL STRUCTURAL PROTEIN 1.8-LIKE"/>
    <property type="match status" value="1"/>
</dbReference>
<evidence type="ECO:0000256" key="1">
    <source>
        <dbReference type="SAM" id="MobiDB-lite"/>
    </source>
</evidence>
<proteinExistence type="predicted"/>
<sequence>MGRSHQISSDRALLCKMGRSGVSSPMETRFSPREIRYRSRGIEINFDRVYRKVDLITRLQGSIVVSDGNEYGLYEAITYFTLVRVEEGGDKKERGFYPTENEGNKDLKIHLVNGIIWRRKVVAGDSSNRQLRFTEIQVGADILRYQYLNRITENGYGKKADGKFWDPNIVIGSGAIEDTNFHSVSLEVMGRLQFQYMVFDFTGIQYSKASEYGSSERWGINNDLHRYGRFSESVCSINTWKGCEIVNTHSVFTPYISQVLFWSFFGYWWESGGDMSQSGLIKAGGSNKGKDTLKPRLKITVPKFDNSVLIKGYSKTLIGRCMNPQKQEMKNLLFMLPRIWHVEGKVAAADLGLGRFQIDFDEEGDILEVLKMGPFHFDYWMLSVVQWEPVMDPNYPCKITFWVRALGVPLQYWASDTFMSIGDALGEAKLVDIDGGRVQVVMNGFTPLVFETMIGFDDGKEEATITLKYERLYGFCKECFSLCHDVEHCPLLRAQREEKERQERIEREKQRRREEKPDFGSMSYEGVVINGAREGEEGRRNNNRSGDYKGKGKGKVVEAREDRVHKFPEHRSHPKLEGEGSSSRVMPPEPKRYGGVMRGISRGGDAVHKGRTTGQWREKKNEAGTVEVDQPDQLSAKKTRTREDPQTQNGSGGQLQSGKKVRKSLKFDDEENDLKAPGESSEIVVQEPMRQLSPEPPAEVPQKVMEGIHVEEKDTQERLTVEEPPELSAEVGDVTLDDGDLENSWGLNADLLGEELDLDEEEGENEEVATYMQVDVSEEPEVRVEAPHQNDDTDPKSGAQGQAFPGKKPGMKKKVPRQTVGLGQGLRRRLAPPTKTPRKKAPVKVMNRPGKKPERKADDKDPPEGSGPDNLAV</sequence>
<dbReference type="EMBL" id="CACVBM020001096">
    <property type="protein sequence ID" value="CAA7030686.1"/>
    <property type="molecule type" value="Genomic_DNA"/>
</dbReference>
<feature type="domain" description="DUF4283" evidence="2">
    <location>
        <begin position="315"/>
        <end position="394"/>
    </location>
</feature>
<feature type="region of interest" description="Disordered" evidence="1">
    <location>
        <begin position="497"/>
        <end position="701"/>
    </location>
</feature>
<evidence type="ECO:0000259" key="3">
    <source>
        <dbReference type="Pfam" id="PF14392"/>
    </source>
</evidence>
<dbReference type="InterPro" id="IPR025558">
    <property type="entry name" value="DUF4283"/>
</dbReference>
<dbReference type="Pfam" id="PF14111">
    <property type="entry name" value="DUF4283"/>
    <property type="match status" value="1"/>
</dbReference>
<feature type="compositionally biased region" description="Basic and acidic residues" evidence="1">
    <location>
        <begin position="851"/>
        <end position="863"/>
    </location>
</feature>
<dbReference type="AlphaFoldDB" id="A0A6D2IZ87"/>
<dbReference type="InterPro" id="IPR040256">
    <property type="entry name" value="At4g02000-like"/>
</dbReference>
<feature type="compositionally biased region" description="Basic and acidic residues" evidence="1">
    <location>
        <begin position="780"/>
        <end position="795"/>
    </location>
</feature>
<feature type="region of interest" description="Disordered" evidence="1">
    <location>
        <begin position="773"/>
        <end position="873"/>
    </location>
</feature>
<dbReference type="OrthoDB" id="1108458at2759"/>
<comment type="caution">
    <text evidence="4">The sequence shown here is derived from an EMBL/GenBank/DDBJ whole genome shotgun (WGS) entry which is preliminary data.</text>
</comment>
<feature type="domain" description="Zinc knuckle CX2CX4HX4C" evidence="3">
    <location>
        <begin position="447"/>
        <end position="490"/>
    </location>
</feature>
<accession>A0A6D2IZ87</accession>
<gene>
    <name evidence="4" type="ORF">MERR_LOCUS17921</name>
</gene>
<feature type="compositionally biased region" description="Basic residues" evidence="1">
    <location>
        <begin position="826"/>
        <end position="842"/>
    </location>
</feature>
<organism evidence="4 5">
    <name type="scientific">Microthlaspi erraticum</name>
    <dbReference type="NCBI Taxonomy" id="1685480"/>
    <lineage>
        <taxon>Eukaryota</taxon>
        <taxon>Viridiplantae</taxon>
        <taxon>Streptophyta</taxon>
        <taxon>Embryophyta</taxon>
        <taxon>Tracheophyta</taxon>
        <taxon>Spermatophyta</taxon>
        <taxon>Magnoliopsida</taxon>
        <taxon>eudicotyledons</taxon>
        <taxon>Gunneridae</taxon>
        <taxon>Pentapetalae</taxon>
        <taxon>rosids</taxon>
        <taxon>malvids</taxon>
        <taxon>Brassicales</taxon>
        <taxon>Brassicaceae</taxon>
        <taxon>Coluteocarpeae</taxon>
        <taxon>Microthlaspi</taxon>
    </lineage>
</organism>
<dbReference type="Pfam" id="PF14392">
    <property type="entry name" value="zf-CCHC_4"/>
    <property type="match status" value="1"/>
</dbReference>
<reference evidence="4" key="1">
    <citation type="submission" date="2020-01" db="EMBL/GenBank/DDBJ databases">
        <authorList>
            <person name="Mishra B."/>
        </authorList>
    </citation>
    <scope>NUCLEOTIDE SEQUENCE [LARGE SCALE GENOMIC DNA]</scope>
</reference>
<protein>
    <recommendedName>
        <fullName evidence="6">DUF4283 domain-containing protein</fullName>
    </recommendedName>
</protein>